<protein>
    <submittedName>
        <fullName evidence="1">Uncharacterized protein</fullName>
    </submittedName>
</protein>
<evidence type="ECO:0000313" key="1">
    <source>
        <dbReference type="EMBL" id="ODN69557.1"/>
    </source>
</evidence>
<name>A0A1E3GZS3_9HYPH</name>
<dbReference type="AlphaFoldDB" id="A0A1E3GZS3"/>
<comment type="caution">
    <text evidence="1">The sequence shown here is derived from an EMBL/GenBank/DDBJ whole genome shotgun (WGS) entry which is preliminary data.</text>
</comment>
<evidence type="ECO:0000313" key="2">
    <source>
        <dbReference type="Proteomes" id="UP000094622"/>
    </source>
</evidence>
<reference evidence="1 2" key="1">
    <citation type="submission" date="2016-07" db="EMBL/GenBank/DDBJ databases">
        <title>Draft Genome Sequence of Methylobrevis pamukkalensis PK2.</title>
        <authorList>
            <person name="Vasilenko O.V."/>
            <person name="Doronina N.V."/>
            <person name="Shmareva M.N."/>
            <person name="Tarlachkov S.V."/>
            <person name="Mustakhimov I."/>
            <person name="Trotsenko Y.A."/>
        </authorList>
    </citation>
    <scope>NUCLEOTIDE SEQUENCE [LARGE SCALE GENOMIC DNA]</scope>
    <source>
        <strain evidence="1 2">PK2</strain>
    </source>
</reference>
<proteinExistence type="predicted"/>
<accession>A0A1E3GZS3</accession>
<dbReference type="EMBL" id="MCRJ01000085">
    <property type="protein sequence ID" value="ODN69557.1"/>
    <property type="molecule type" value="Genomic_DNA"/>
</dbReference>
<keyword evidence="2" id="KW-1185">Reference proteome</keyword>
<sequence>MTELDDALRRRPLGRAVCVTLLFSSRTERFWDGFGPLKVGENIFRGASLLTNWSGLAAAASGQSNRLRLSLSGVDDDLSGSAWESFDAGEILSTEVHVDFVHFGEDGAPLGELYRMLTGEIVKFSDDESEPDGTTGEVVHTLTVEVCDVFGIRSSAPQGWLSQQWLDQVAPGATGLTLVPTLFDTTIDFPDYR</sequence>
<dbReference type="Proteomes" id="UP000094622">
    <property type="component" value="Unassembled WGS sequence"/>
</dbReference>
<gene>
    <name evidence="1" type="ORF">A6302_03151</name>
</gene>
<organism evidence="1 2">
    <name type="scientific">Methylobrevis pamukkalensis</name>
    <dbReference type="NCBI Taxonomy" id="1439726"/>
    <lineage>
        <taxon>Bacteria</taxon>
        <taxon>Pseudomonadati</taxon>
        <taxon>Pseudomonadota</taxon>
        <taxon>Alphaproteobacteria</taxon>
        <taxon>Hyphomicrobiales</taxon>
        <taxon>Pleomorphomonadaceae</taxon>
        <taxon>Methylobrevis</taxon>
    </lineage>
</organism>
<dbReference type="RefSeq" id="WP_069307571.1">
    <property type="nucleotide sequence ID" value="NZ_MCRJ01000085.1"/>
</dbReference>